<evidence type="ECO:0008006" key="3">
    <source>
        <dbReference type="Google" id="ProtNLM"/>
    </source>
</evidence>
<dbReference type="PANTHER" id="PTHR14097:SF8">
    <property type="entry name" value="NAD(P)-BINDING DOMAIN-CONTAINING PROTEIN"/>
    <property type="match status" value="1"/>
</dbReference>
<dbReference type="Proteomes" id="UP000092993">
    <property type="component" value="Unassembled WGS sequence"/>
</dbReference>
<dbReference type="AlphaFoldDB" id="A0A1C7MMR6"/>
<gene>
    <name evidence="1" type="ORF">A0H81_02626</name>
</gene>
<proteinExistence type="predicted"/>
<comment type="caution">
    <text evidence="1">The sequence shown here is derived from an EMBL/GenBank/DDBJ whole genome shotgun (WGS) entry which is preliminary data.</text>
</comment>
<organism evidence="1 2">
    <name type="scientific">Grifola frondosa</name>
    <name type="common">Maitake</name>
    <name type="synonym">Polyporus frondosus</name>
    <dbReference type="NCBI Taxonomy" id="5627"/>
    <lineage>
        <taxon>Eukaryota</taxon>
        <taxon>Fungi</taxon>
        <taxon>Dikarya</taxon>
        <taxon>Basidiomycota</taxon>
        <taxon>Agaricomycotina</taxon>
        <taxon>Agaricomycetes</taxon>
        <taxon>Polyporales</taxon>
        <taxon>Grifolaceae</taxon>
        <taxon>Grifola</taxon>
    </lineage>
</organism>
<dbReference type="InterPro" id="IPR036291">
    <property type="entry name" value="NAD(P)-bd_dom_sf"/>
</dbReference>
<dbReference type="Gene3D" id="3.40.50.720">
    <property type="entry name" value="NAD(P)-binding Rossmann-like Domain"/>
    <property type="match status" value="1"/>
</dbReference>
<reference evidence="1 2" key="1">
    <citation type="submission" date="2016-03" db="EMBL/GenBank/DDBJ databases">
        <title>Whole genome sequencing of Grifola frondosa 9006-11.</title>
        <authorList>
            <person name="Min B."/>
            <person name="Park H."/>
            <person name="Kim J.-G."/>
            <person name="Cho H."/>
            <person name="Oh Y.-L."/>
            <person name="Kong W.-S."/>
            <person name="Choi I.-G."/>
        </authorList>
    </citation>
    <scope>NUCLEOTIDE SEQUENCE [LARGE SCALE GENOMIC DNA]</scope>
    <source>
        <strain evidence="1 2">9006-11</strain>
    </source>
</reference>
<evidence type="ECO:0000313" key="2">
    <source>
        <dbReference type="Proteomes" id="UP000092993"/>
    </source>
</evidence>
<evidence type="ECO:0000313" key="1">
    <source>
        <dbReference type="EMBL" id="OBZ77716.1"/>
    </source>
</evidence>
<dbReference type="OMA" id="CGVEHPK"/>
<dbReference type="EMBL" id="LUGG01000002">
    <property type="protein sequence ID" value="OBZ77716.1"/>
    <property type="molecule type" value="Genomic_DNA"/>
</dbReference>
<dbReference type="PANTHER" id="PTHR14097">
    <property type="entry name" value="OXIDOREDUCTASE HTATIP2"/>
    <property type="match status" value="1"/>
</dbReference>
<keyword evidence="2" id="KW-1185">Reference proteome</keyword>
<protein>
    <recommendedName>
        <fullName evidence="3">Nucleoside-diphosphate-sugar epimerase</fullName>
    </recommendedName>
</protein>
<name>A0A1C7MMR6_GRIFR</name>
<accession>A0A1C7MMR6</accession>
<dbReference type="OrthoDB" id="9975943at2759"/>
<sequence length="258" mass="28710">MKLILTGVTGVGGLAIYRAALADPTITNITLLSRRTIPDWAQLPPNAATKTSLILHRDFLAYPPDLARQLAEHDACIWALGKSAIGMNEKDYTTLTYEYPTAFVRALRDAGVGERRTAGDPFRFVYLSGEQADTTGQARQMWARVKGRAENELTGLCDAATNMKAHIYRPGYFAPLPEDRKYQRSWSIGMLDRVMTPLMSTLTPSLVSPIQDLARFVVEVAKGRWPEKTLFRNADMLKLIKEVPKEPTSSVPAAREDL</sequence>
<dbReference type="SUPFAM" id="SSF51735">
    <property type="entry name" value="NAD(P)-binding Rossmann-fold domains"/>
    <property type="match status" value="1"/>
</dbReference>